<sequence>MSQVFSIDQEEIWMTPIVHTLQGANDQLDKKELTKLQCKVVRYTLLEGVLHRKGFSHPLMQCLTPFEVEYVMREIHEVGWKVASPEDFQTRVLLAYGSEGCASFSLHLRILPEICLSAVTTSRVSPSHVESLGIDVLCPFPIATAKKKFIVVVVDYFTMWIEAEALATITKE</sequence>
<evidence type="ECO:0000313" key="2">
    <source>
        <dbReference type="Proteomes" id="UP000325315"/>
    </source>
</evidence>
<reference evidence="2" key="1">
    <citation type="journal article" date="2019" name="Plant Biotechnol. J.">
        <title>Genome sequencing of the Australian wild diploid species Gossypium australe highlights disease resistance and delayed gland morphogenesis.</title>
        <authorList>
            <person name="Cai Y."/>
            <person name="Cai X."/>
            <person name="Wang Q."/>
            <person name="Wang P."/>
            <person name="Zhang Y."/>
            <person name="Cai C."/>
            <person name="Xu Y."/>
            <person name="Wang K."/>
            <person name="Zhou Z."/>
            <person name="Wang C."/>
            <person name="Geng S."/>
            <person name="Li B."/>
            <person name="Dong Q."/>
            <person name="Hou Y."/>
            <person name="Wang H."/>
            <person name="Ai P."/>
            <person name="Liu Z."/>
            <person name="Yi F."/>
            <person name="Sun M."/>
            <person name="An G."/>
            <person name="Cheng J."/>
            <person name="Zhang Y."/>
            <person name="Shi Q."/>
            <person name="Xie Y."/>
            <person name="Shi X."/>
            <person name="Chang Y."/>
            <person name="Huang F."/>
            <person name="Chen Y."/>
            <person name="Hong S."/>
            <person name="Mi L."/>
            <person name="Sun Q."/>
            <person name="Zhang L."/>
            <person name="Zhou B."/>
            <person name="Peng R."/>
            <person name="Zhang X."/>
            <person name="Liu F."/>
        </authorList>
    </citation>
    <scope>NUCLEOTIDE SEQUENCE [LARGE SCALE GENOMIC DNA]</scope>
    <source>
        <strain evidence="2">cv. PA1801</strain>
    </source>
</reference>
<dbReference type="Gene3D" id="3.30.420.10">
    <property type="entry name" value="Ribonuclease H-like superfamily/Ribonuclease H"/>
    <property type="match status" value="1"/>
</dbReference>
<dbReference type="Proteomes" id="UP000325315">
    <property type="component" value="Unassembled WGS sequence"/>
</dbReference>
<name>A0A5B6W055_9ROSI</name>
<keyword evidence="2" id="KW-1185">Reference proteome</keyword>
<protein>
    <submittedName>
        <fullName evidence="1">Rve domain-containing protein</fullName>
    </submittedName>
</protein>
<accession>A0A5B6W055</accession>
<organism evidence="1 2">
    <name type="scientific">Gossypium australe</name>
    <dbReference type="NCBI Taxonomy" id="47621"/>
    <lineage>
        <taxon>Eukaryota</taxon>
        <taxon>Viridiplantae</taxon>
        <taxon>Streptophyta</taxon>
        <taxon>Embryophyta</taxon>
        <taxon>Tracheophyta</taxon>
        <taxon>Spermatophyta</taxon>
        <taxon>Magnoliopsida</taxon>
        <taxon>eudicotyledons</taxon>
        <taxon>Gunneridae</taxon>
        <taxon>Pentapetalae</taxon>
        <taxon>rosids</taxon>
        <taxon>malvids</taxon>
        <taxon>Malvales</taxon>
        <taxon>Malvaceae</taxon>
        <taxon>Malvoideae</taxon>
        <taxon>Gossypium</taxon>
    </lineage>
</organism>
<proteinExistence type="predicted"/>
<dbReference type="GO" id="GO:0003676">
    <property type="term" value="F:nucleic acid binding"/>
    <property type="evidence" value="ECO:0007669"/>
    <property type="project" value="InterPro"/>
</dbReference>
<dbReference type="OrthoDB" id="1739513at2759"/>
<dbReference type="EMBL" id="SMMG02000005">
    <property type="protein sequence ID" value="KAA3474447.1"/>
    <property type="molecule type" value="Genomic_DNA"/>
</dbReference>
<dbReference type="AlphaFoldDB" id="A0A5B6W055"/>
<evidence type="ECO:0000313" key="1">
    <source>
        <dbReference type="EMBL" id="KAA3474447.1"/>
    </source>
</evidence>
<comment type="caution">
    <text evidence="1">The sequence shown here is derived from an EMBL/GenBank/DDBJ whole genome shotgun (WGS) entry which is preliminary data.</text>
</comment>
<gene>
    <name evidence="1" type="ORF">EPI10_024738</name>
</gene>
<dbReference type="InterPro" id="IPR036397">
    <property type="entry name" value="RNaseH_sf"/>
</dbReference>